<dbReference type="EMBL" id="CP039346">
    <property type="protein sequence ID" value="QCD83777.1"/>
    <property type="molecule type" value="Genomic_DNA"/>
</dbReference>
<reference evidence="2 3" key="1">
    <citation type="submission" date="2019-04" db="EMBL/GenBank/DDBJ databases">
        <title>An improved genome assembly and genetic linkage map for asparagus bean, Vigna unguiculata ssp. sesquipedialis.</title>
        <authorList>
            <person name="Xia Q."/>
            <person name="Zhang R."/>
            <person name="Dong Y."/>
        </authorList>
    </citation>
    <scope>NUCLEOTIDE SEQUENCE [LARGE SCALE GENOMIC DNA]</scope>
    <source>
        <tissue evidence="2">Leaf</tissue>
    </source>
</reference>
<proteinExistence type="predicted"/>
<keyword evidence="3" id="KW-1185">Reference proteome</keyword>
<accession>A0A4D6L5I3</accession>
<feature type="region of interest" description="Disordered" evidence="1">
    <location>
        <begin position="59"/>
        <end position="83"/>
    </location>
</feature>
<name>A0A4D6L5I3_VIGUN</name>
<evidence type="ECO:0000313" key="2">
    <source>
        <dbReference type="EMBL" id="QCD83777.1"/>
    </source>
</evidence>
<gene>
    <name evidence="2" type="ORF">DEO72_LG2g4124</name>
</gene>
<dbReference type="Proteomes" id="UP000501690">
    <property type="component" value="Linkage Group LG2"/>
</dbReference>
<evidence type="ECO:0000256" key="1">
    <source>
        <dbReference type="SAM" id="MobiDB-lite"/>
    </source>
</evidence>
<dbReference type="AlphaFoldDB" id="A0A4D6L5I3"/>
<sequence length="83" mass="9522">MTVAESGSAKEPEFNDREWLSSKTQVWRQRQTMGAMFDVGFDDNGGKREKKEQEWWKNDIRSGGRGDNASYNCNTLERSSSVL</sequence>
<organism evidence="2 3">
    <name type="scientific">Vigna unguiculata</name>
    <name type="common">Cowpea</name>
    <dbReference type="NCBI Taxonomy" id="3917"/>
    <lineage>
        <taxon>Eukaryota</taxon>
        <taxon>Viridiplantae</taxon>
        <taxon>Streptophyta</taxon>
        <taxon>Embryophyta</taxon>
        <taxon>Tracheophyta</taxon>
        <taxon>Spermatophyta</taxon>
        <taxon>Magnoliopsida</taxon>
        <taxon>eudicotyledons</taxon>
        <taxon>Gunneridae</taxon>
        <taxon>Pentapetalae</taxon>
        <taxon>rosids</taxon>
        <taxon>fabids</taxon>
        <taxon>Fabales</taxon>
        <taxon>Fabaceae</taxon>
        <taxon>Papilionoideae</taxon>
        <taxon>50 kb inversion clade</taxon>
        <taxon>NPAAA clade</taxon>
        <taxon>indigoferoid/millettioid clade</taxon>
        <taxon>Phaseoleae</taxon>
        <taxon>Vigna</taxon>
    </lineage>
</organism>
<feature type="compositionally biased region" description="Polar residues" evidence="1">
    <location>
        <begin position="69"/>
        <end position="83"/>
    </location>
</feature>
<feature type="region of interest" description="Disordered" evidence="1">
    <location>
        <begin position="1"/>
        <end position="22"/>
    </location>
</feature>
<protein>
    <submittedName>
        <fullName evidence="2">Uncharacterized protein</fullName>
    </submittedName>
</protein>
<feature type="compositionally biased region" description="Basic and acidic residues" evidence="1">
    <location>
        <begin position="8"/>
        <end position="20"/>
    </location>
</feature>
<evidence type="ECO:0000313" key="3">
    <source>
        <dbReference type="Proteomes" id="UP000501690"/>
    </source>
</evidence>